<organism evidence="1 2">
    <name type="scientific">Daphnia magna</name>
    <dbReference type="NCBI Taxonomy" id="35525"/>
    <lineage>
        <taxon>Eukaryota</taxon>
        <taxon>Metazoa</taxon>
        <taxon>Ecdysozoa</taxon>
        <taxon>Arthropoda</taxon>
        <taxon>Crustacea</taxon>
        <taxon>Branchiopoda</taxon>
        <taxon>Diplostraca</taxon>
        <taxon>Cladocera</taxon>
        <taxon>Anomopoda</taxon>
        <taxon>Daphniidae</taxon>
        <taxon>Daphnia</taxon>
    </lineage>
</organism>
<evidence type="ECO:0000313" key="2">
    <source>
        <dbReference type="Proteomes" id="UP001234178"/>
    </source>
</evidence>
<dbReference type="EMBL" id="JAOYFB010000003">
    <property type="protein sequence ID" value="KAK4011678.1"/>
    <property type="molecule type" value="Genomic_DNA"/>
</dbReference>
<evidence type="ECO:0008006" key="3">
    <source>
        <dbReference type="Google" id="ProtNLM"/>
    </source>
</evidence>
<protein>
    <recommendedName>
        <fullName evidence="3">Secreted protein</fullName>
    </recommendedName>
</protein>
<name>A0ABQ9ZG66_9CRUS</name>
<sequence>MSIILFGFFSTTGNLTVKCERDMRTCVQYCTQTVDYPVGTWTKITPSHGSNSSGSTTGKHIGYHHIITQLTPLPAPAVIYHN</sequence>
<keyword evidence="2" id="KW-1185">Reference proteome</keyword>
<gene>
    <name evidence="1" type="ORF">OUZ56_020796</name>
</gene>
<dbReference type="Proteomes" id="UP001234178">
    <property type="component" value="Unassembled WGS sequence"/>
</dbReference>
<accession>A0ABQ9ZG66</accession>
<comment type="caution">
    <text evidence="1">The sequence shown here is derived from an EMBL/GenBank/DDBJ whole genome shotgun (WGS) entry which is preliminary data.</text>
</comment>
<proteinExistence type="predicted"/>
<evidence type="ECO:0000313" key="1">
    <source>
        <dbReference type="EMBL" id="KAK4011678.1"/>
    </source>
</evidence>
<reference evidence="1 2" key="1">
    <citation type="journal article" date="2023" name="Nucleic Acids Res.">
        <title>The hologenome of Daphnia magna reveals possible DNA methylation and microbiome-mediated evolution of the host genome.</title>
        <authorList>
            <person name="Chaturvedi A."/>
            <person name="Li X."/>
            <person name="Dhandapani V."/>
            <person name="Marshall H."/>
            <person name="Kissane S."/>
            <person name="Cuenca-Cambronero M."/>
            <person name="Asole G."/>
            <person name="Calvet F."/>
            <person name="Ruiz-Romero M."/>
            <person name="Marangio P."/>
            <person name="Guigo R."/>
            <person name="Rago D."/>
            <person name="Mirbahai L."/>
            <person name="Eastwood N."/>
            <person name="Colbourne J.K."/>
            <person name="Zhou J."/>
            <person name="Mallon E."/>
            <person name="Orsini L."/>
        </authorList>
    </citation>
    <scope>NUCLEOTIDE SEQUENCE [LARGE SCALE GENOMIC DNA]</scope>
    <source>
        <strain evidence="1">LRV0_1</strain>
    </source>
</reference>